<evidence type="ECO:0000313" key="2">
    <source>
        <dbReference type="EMBL" id="PRQ75782.1"/>
    </source>
</evidence>
<sequence length="163" mass="18742">MTKRVARRRSWRSFGVRLALEVFVDQCRGRAHRTATRSGLRPARAPREHQTAPTPDPPLLPSRPRTLPHRPQLRRARMHRDCSRLRRRHSLTTPRPTSGRRRLPQPSPHTTLHARTRSSSSRPAPTNRTRPFRSATRRTRAAPPSTRSSTMVPSRPATTRRAT</sequence>
<organism evidence="2 3">
    <name type="scientific">Rhodotorula toruloides</name>
    <name type="common">Yeast</name>
    <name type="synonym">Rhodosporidium toruloides</name>
    <dbReference type="NCBI Taxonomy" id="5286"/>
    <lineage>
        <taxon>Eukaryota</taxon>
        <taxon>Fungi</taxon>
        <taxon>Dikarya</taxon>
        <taxon>Basidiomycota</taxon>
        <taxon>Pucciniomycotina</taxon>
        <taxon>Microbotryomycetes</taxon>
        <taxon>Sporidiobolales</taxon>
        <taxon>Sporidiobolaceae</taxon>
        <taxon>Rhodotorula</taxon>
    </lineage>
</organism>
<evidence type="ECO:0000256" key="1">
    <source>
        <dbReference type="SAM" id="MobiDB-lite"/>
    </source>
</evidence>
<name>A0A2T0ACQ5_RHOTO</name>
<feature type="compositionally biased region" description="Basic residues" evidence="1">
    <location>
        <begin position="66"/>
        <end position="78"/>
    </location>
</feature>
<comment type="caution">
    <text evidence="2">The sequence shown here is derived from an EMBL/GenBank/DDBJ whole genome shotgun (WGS) entry which is preliminary data.</text>
</comment>
<feature type="region of interest" description="Disordered" evidence="1">
    <location>
        <begin position="30"/>
        <end position="163"/>
    </location>
</feature>
<feature type="compositionally biased region" description="Low complexity" evidence="1">
    <location>
        <begin position="141"/>
        <end position="150"/>
    </location>
</feature>
<dbReference type="AlphaFoldDB" id="A0A2T0ACQ5"/>
<evidence type="ECO:0000313" key="3">
    <source>
        <dbReference type="Proteomes" id="UP000239560"/>
    </source>
</evidence>
<proteinExistence type="predicted"/>
<accession>A0A2T0ACQ5</accession>
<dbReference type="Proteomes" id="UP000239560">
    <property type="component" value="Unassembled WGS sequence"/>
</dbReference>
<gene>
    <name evidence="2" type="ORF">AAT19DRAFT_12804</name>
</gene>
<reference evidence="2 3" key="1">
    <citation type="journal article" date="2018" name="Elife">
        <title>Functional genomics of lipid metabolism in the oleaginous yeast Rhodosporidium toruloides.</title>
        <authorList>
            <person name="Coradetti S.T."/>
            <person name="Pinel D."/>
            <person name="Geiselman G."/>
            <person name="Ito M."/>
            <person name="Mondo S."/>
            <person name="Reilly M.C."/>
            <person name="Cheng Y.F."/>
            <person name="Bauer S."/>
            <person name="Grigoriev I."/>
            <person name="Gladden J.M."/>
            <person name="Simmons B.A."/>
            <person name="Brem R."/>
            <person name="Arkin A.P."/>
            <person name="Skerker J.M."/>
        </authorList>
    </citation>
    <scope>NUCLEOTIDE SEQUENCE [LARGE SCALE GENOMIC DNA]</scope>
    <source>
        <strain evidence="2 3">NBRC 0880</strain>
    </source>
</reference>
<feature type="compositionally biased region" description="Low complexity" evidence="1">
    <location>
        <begin position="117"/>
        <end position="134"/>
    </location>
</feature>
<protein>
    <submittedName>
        <fullName evidence="2">Uncharacterized protein</fullName>
    </submittedName>
</protein>
<dbReference type="EMBL" id="LCTV02000003">
    <property type="protein sequence ID" value="PRQ75782.1"/>
    <property type="molecule type" value="Genomic_DNA"/>
</dbReference>